<dbReference type="EMBL" id="JAIWYP010000005">
    <property type="protein sequence ID" value="KAH3825560.1"/>
    <property type="molecule type" value="Genomic_DNA"/>
</dbReference>
<evidence type="ECO:0000313" key="2">
    <source>
        <dbReference type="EMBL" id="KAH3825560.1"/>
    </source>
</evidence>
<dbReference type="Proteomes" id="UP000828390">
    <property type="component" value="Unassembled WGS sequence"/>
</dbReference>
<reference evidence="2" key="1">
    <citation type="journal article" date="2019" name="bioRxiv">
        <title>The Genome of the Zebra Mussel, Dreissena polymorpha: A Resource for Invasive Species Research.</title>
        <authorList>
            <person name="McCartney M.A."/>
            <person name="Auch B."/>
            <person name="Kono T."/>
            <person name="Mallez S."/>
            <person name="Zhang Y."/>
            <person name="Obille A."/>
            <person name="Becker A."/>
            <person name="Abrahante J.E."/>
            <person name="Garbe J."/>
            <person name="Badalamenti J.P."/>
            <person name="Herman A."/>
            <person name="Mangelson H."/>
            <person name="Liachko I."/>
            <person name="Sullivan S."/>
            <person name="Sone E.D."/>
            <person name="Koren S."/>
            <person name="Silverstein K.A.T."/>
            <person name="Beckman K.B."/>
            <person name="Gohl D.M."/>
        </authorList>
    </citation>
    <scope>NUCLEOTIDE SEQUENCE</scope>
    <source>
        <strain evidence="2">Duluth1</strain>
        <tissue evidence="2">Whole animal</tissue>
    </source>
</reference>
<sequence length="100" mass="10769">MHPSVATILMVAVSRRLTLCAGSPKDDKLMPLVPSRCNRSLSANFCVMNDLCAPASMSILASAYHPPAHTGKTAVFNKTSEWDVIDDECKMAAPSLLLHV</sequence>
<organism evidence="2 3">
    <name type="scientific">Dreissena polymorpha</name>
    <name type="common">Zebra mussel</name>
    <name type="synonym">Mytilus polymorpha</name>
    <dbReference type="NCBI Taxonomy" id="45954"/>
    <lineage>
        <taxon>Eukaryota</taxon>
        <taxon>Metazoa</taxon>
        <taxon>Spiralia</taxon>
        <taxon>Lophotrochozoa</taxon>
        <taxon>Mollusca</taxon>
        <taxon>Bivalvia</taxon>
        <taxon>Autobranchia</taxon>
        <taxon>Heteroconchia</taxon>
        <taxon>Euheterodonta</taxon>
        <taxon>Imparidentia</taxon>
        <taxon>Neoheterodontei</taxon>
        <taxon>Myida</taxon>
        <taxon>Dreissenoidea</taxon>
        <taxon>Dreissenidae</taxon>
        <taxon>Dreissena</taxon>
    </lineage>
</organism>
<evidence type="ECO:0008006" key="4">
    <source>
        <dbReference type="Google" id="ProtNLM"/>
    </source>
</evidence>
<feature type="signal peptide" evidence="1">
    <location>
        <begin position="1"/>
        <end position="20"/>
    </location>
</feature>
<accession>A0A9D4JUU7</accession>
<comment type="caution">
    <text evidence="2">The sequence shown here is derived from an EMBL/GenBank/DDBJ whole genome shotgun (WGS) entry which is preliminary data.</text>
</comment>
<feature type="chain" id="PRO_5038737227" description="Secreted protein" evidence="1">
    <location>
        <begin position="21"/>
        <end position="100"/>
    </location>
</feature>
<keyword evidence="3" id="KW-1185">Reference proteome</keyword>
<evidence type="ECO:0000313" key="3">
    <source>
        <dbReference type="Proteomes" id="UP000828390"/>
    </source>
</evidence>
<reference evidence="2" key="2">
    <citation type="submission" date="2020-11" db="EMBL/GenBank/DDBJ databases">
        <authorList>
            <person name="McCartney M.A."/>
            <person name="Auch B."/>
            <person name="Kono T."/>
            <person name="Mallez S."/>
            <person name="Becker A."/>
            <person name="Gohl D.M."/>
            <person name="Silverstein K.A.T."/>
            <person name="Koren S."/>
            <person name="Bechman K.B."/>
            <person name="Herman A."/>
            <person name="Abrahante J.E."/>
            <person name="Garbe J."/>
        </authorList>
    </citation>
    <scope>NUCLEOTIDE SEQUENCE</scope>
    <source>
        <strain evidence="2">Duluth1</strain>
        <tissue evidence="2">Whole animal</tissue>
    </source>
</reference>
<name>A0A9D4JUU7_DREPO</name>
<proteinExistence type="predicted"/>
<dbReference type="AlphaFoldDB" id="A0A9D4JUU7"/>
<keyword evidence="1" id="KW-0732">Signal</keyword>
<evidence type="ECO:0000256" key="1">
    <source>
        <dbReference type="SAM" id="SignalP"/>
    </source>
</evidence>
<protein>
    <recommendedName>
        <fullName evidence="4">Secreted protein</fullName>
    </recommendedName>
</protein>
<gene>
    <name evidence="2" type="ORF">DPMN_127440</name>
</gene>